<dbReference type="CDD" id="cd00054">
    <property type="entry name" value="EGF_CA"/>
    <property type="match status" value="2"/>
</dbReference>
<evidence type="ECO:0000256" key="6">
    <source>
        <dbReference type="ARBA" id="ARBA00022729"/>
    </source>
</evidence>
<proteinExistence type="predicted"/>
<dbReference type="SUPFAM" id="SSF55486">
    <property type="entry name" value="Metalloproteases ('zincins'), catalytic domain"/>
    <property type="match status" value="1"/>
</dbReference>
<evidence type="ECO:0000313" key="24">
    <source>
        <dbReference type="EMBL" id="CEK85453.1"/>
    </source>
</evidence>
<dbReference type="EMBL" id="HACG01038587">
    <property type="protein sequence ID" value="CEK85452.1"/>
    <property type="molecule type" value="Transcribed_RNA"/>
</dbReference>
<reference evidence="24" key="1">
    <citation type="submission" date="2014-12" db="EMBL/GenBank/DDBJ databases">
        <title>Insight into the proteome of Arion vulgaris.</title>
        <authorList>
            <person name="Aradska J."/>
            <person name="Bulat T."/>
            <person name="Smidak R."/>
            <person name="Sarate P."/>
            <person name="Gangsoo J."/>
            <person name="Sialana F."/>
            <person name="Bilban M."/>
            <person name="Lubec G."/>
        </authorList>
    </citation>
    <scope>NUCLEOTIDE SEQUENCE</scope>
    <source>
        <tissue evidence="24">Skin</tissue>
    </source>
</reference>
<feature type="domain" description="CUB" evidence="20">
    <location>
        <begin position="716"/>
        <end position="829"/>
    </location>
</feature>
<evidence type="ECO:0000256" key="14">
    <source>
        <dbReference type="PIRSR" id="PIRSR001199-1"/>
    </source>
</evidence>
<dbReference type="FunFam" id="2.10.25.10:FF:000010">
    <property type="entry name" value="Pro-epidermal growth factor"/>
    <property type="match status" value="1"/>
</dbReference>
<feature type="coiled-coil region" evidence="19">
    <location>
        <begin position="113"/>
        <end position="181"/>
    </location>
</feature>
<dbReference type="Gene3D" id="2.10.25.10">
    <property type="entry name" value="Laminin"/>
    <property type="match status" value="2"/>
</dbReference>
<dbReference type="GO" id="GO:0004222">
    <property type="term" value="F:metalloendopeptidase activity"/>
    <property type="evidence" value="ECO:0007669"/>
    <property type="project" value="UniProtKB-UniRule"/>
</dbReference>
<dbReference type="PROSITE" id="PS00010">
    <property type="entry name" value="ASX_HYDROXYL"/>
    <property type="match status" value="1"/>
</dbReference>
<feature type="active site" evidence="14 17">
    <location>
        <position position="343"/>
    </location>
</feature>
<dbReference type="SUPFAM" id="SSF57196">
    <property type="entry name" value="EGF/Laminin"/>
    <property type="match status" value="2"/>
</dbReference>
<dbReference type="EMBL" id="HACG01038589">
    <property type="protein sequence ID" value="CEK85454.1"/>
    <property type="molecule type" value="Transcribed_RNA"/>
</dbReference>
<evidence type="ECO:0000259" key="22">
    <source>
        <dbReference type="PROSITE" id="PS51864"/>
    </source>
</evidence>
<dbReference type="PROSITE" id="PS01186">
    <property type="entry name" value="EGF_2"/>
    <property type="match status" value="2"/>
</dbReference>
<accession>A0A0B7AXH0</accession>
<dbReference type="AlphaFoldDB" id="A0A0B7AXH0"/>
<dbReference type="Pfam" id="PF14670">
    <property type="entry name" value="FXa_inhibition"/>
    <property type="match status" value="2"/>
</dbReference>
<evidence type="ECO:0000256" key="12">
    <source>
        <dbReference type="ARBA" id="ARBA00023157"/>
    </source>
</evidence>
<keyword evidence="4 17" id="KW-0645">Protease</keyword>
<comment type="subcellular location">
    <subcellularLocation>
        <location evidence="1">Secreted</location>
    </subcellularLocation>
</comment>
<dbReference type="SMART" id="SM00235">
    <property type="entry name" value="ZnMc"/>
    <property type="match status" value="1"/>
</dbReference>
<dbReference type="GO" id="GO:0005576">
    <property type="term" value="C:extracellular region"/>
    <property type="evidence" value="ECO:0007669"/>
    <property type="project" value="UniProtKB-SubCell"/>
</dbReference>
<evidence type="ECO:0000256" key="13">
    <source>
        <dbReference type="ARBA" id="ARBA00023180"/>
    </source>
</evidence>
<feature type="domain" description="EGF-like" evidence="21">
    <location>
        <begin position="829"/>
        <end position="869"/>
    </location>
</feature>
<evidence type="ECO:0000313" key="23">
    <source>
        <dbReference type="EMBL" id="CEK85452.1"/>
    </source>
</evidence>
<dbReference type="InterPro" id="IPR018097">
    <property type="entry name" value="EGF_Ca-bd_CS"/>
</dbReference>
<dbReference type="InterPro" id="IPR000859">
    <property type="entry name" value="CUB_dom"/>
</dbReference>
<sequence length="1122" mass="127684">MTHLHVELISVKLKKMKFDAVVAVVFFLVLSVIAVDAVEDNVPHRTSDDLFLDPCKAAGFWGDIALSDAEYIATKKMLLRQMANANDSRSLFELQVDDPGTHSKDVIGHYKNREEYKRQLHADRNYLKQLLKEKISTLKAPCEEQNKKQCRLDKSELREEIKKVREKWRRLKIQLRRVKEQVFERKTIMRKFQLADKQSSKINTTKQAVHSKKKDFYTSINKNMNSTQRYWVQKWKGESIKSHSRERRAATARKDRLWDYGVIPYMIEANFSGANKALFKLAMRHWENYTCITFKEKEPEDQHYILFTERSCGCCSFVGKRGNGAQAISIGKNCDKFGIVVHELGHVIGFWHEHTRPDRDHHVQIIYKNIMPGQEYNFNKLTAADVNSLGETYDFGSIMHYSRNTFARNTYLDTILPQRKPGIVVRPEIGQRIRLSPGDIRQAIKLYRCPSCGRTLQESIDKFSHTPKQGMPDLCQWRISATHGEKIVLNVTHLDLAKSYNCENDYLEVRDGHYIKSPLLGRFCGDLLPDTLTSTGTRMWIEYRTRSGSGKGFTAAYEAMCGGDIMKEEGFLTSPNYPDDYRPQKKCVWKITVGEEYTVALKFQSFEIENHKDCVYDYLEVHDGPTEASPLIGKFCGFKIPEDIKSTGNHLYVKFVSDGSVQKAGFSATFVKECDECSKDDHGCDHVCVNTLGSYRCSCRIGYELHSDGKRCEDACGGYIDYENGTITSPSFPDLYAPNKNCVWQIVAPDDHQININFTHFDLEGHNQDCEYDSVRVSSGIGNDLKPLGVFCGSTFPAPVTSKGSSMRIEFNSDNSVQKTGFTATFTTDKDECAVDNGGCQHICRNTVGSYQCACHNGFTLHDDMHGCKEGGCQFEIRAHTGVISSPNYPEYYPSRKDCVWHFTTVPGHRIRLRFRVFELEPHQECTYDHVVVFDGDDSSARSLGKFCGALVPEPVTSSGNRIFMLFFSDASVQRKGFEAEHSTVCGSHLQASAIPQGLVSHARYGDNNYDNREDCEWKIQAKEGRRVQLKFTAFDLEDEAECGYDVVTVYDGLQDTDPVIGEFCGSEIPDPIISNNEFLLIRFRSDDTINWKGFSAAYQLAPSSTDYVEGKDIYDLEIELD</sequence>
<evidence type="ECO:0000256" key="9">
    <source>
        <dbReference type="ARBA" id="ARBA00022833"/>
    </source>
</evidence>
<feature type="domain" description="CUB" evidence="20">
    <location>
        <begin position="873"/>
        <end position="985"/>
    </location>
</feature>
<keyword evidence="9 15" id="KW-0862">Zinc</keyword>
<feature type="domain" description="CUB" evidence="20">
    <location>
        <begin position="561"/>
        <end position="673"/>
    </location>
</feature>
<evidence type="ECO:0000259" key="20">
    <source>
        <dbReference type="PROSITE" id="PS01180"/>
    </source>
</evidence>
<keyword evidence="10 17" id="KW-0482">Metalloprotease</keyword>
<feature type="binding site" evidence="15 17">
    <location>
        <position position="342"/>
    </location>
    <ligand>
        <name>Zn(2+)</name>
        <dbReference type="ChEBI" id="CHEBI:29105"/>
        <note>catalytic</note>
    </ligand>
</feature>
<dbReference type="GO" id="GO:0006508">
    <property type="term" value="P:proteolysis"/>
    <property type="evidence" value="ECO:0007669"/>
    <property type="project" value="UniProtKB-KW"/>
</dbReference>
<dbReference type="EC" id="3.4.24.-" evidence="18"/>
<keyword evidence="19" id="KW-0175">Coiled coil</keyword>
<evidence type="ECO:0000256" key="17">
    <source>
        <dbReference type="PROSITE-ProRule" id="PRU01211"/>
    </source>
</evidence>
<organism evidence="24">
    <name type="scientific">Arion vulgaris</name>
    <dbReference type="NCBI Taxonomy" id="1028688"/>
    <lineage>
        <taxon>Eukaryota</taxon>
        <taxon>Metazoa</taxon>
        <taxon>Spiralia</taxon>
        <taxon>Lophotrochozoa</taxon>
        <taxon>Mollusca</taxon>
        <taxon>Gastropoda</taxon>
        <taxon>Heterobranchia</taxon>
        <taxon>Euthyneura</taxon>
        <taxon>Panpulmonata</taxon>
        <taxon>Eupulmonata</taxon>
        <taxon>Stylommatophora</taxon>
        <taxon>Helicina</taxon>
        <taxon>Arionoidea</taxon>
        <taxon>Arionidae</taxon>
        <taxon>Arion</taxon>
    </lineage>
</organism>
<dbReference type="FunFam" id="2.60.120.290:FF:000013">
    <property type="entry name" value="Membrane frizzled-related protein"/>
    <property type="match status" value="3"/>
</dbReference>
<dbReference type="SMART" id="SM00179">
    <property type="entry name" value="EGF_CA"/>
    <property type="match status" value="2"/>
</dbReference>
<dbReference type="EMBL" id="HACG01038590">
    <property type="protein sequence ID" value="CEK85455.1"/>
    <property type="molecule type" value="Transcribed_RNA"/>
</dbReference>
<dbReference type="InterPro" id="IPR024079">
    <property type="entry name" value="MetalloPept_cat_dom_sf"/>
</dbReference>
<dbReference type="MEROPS" id="M12.011"/>
<dbReference type="FunFam" id="2.60.120.290:FF:000004">
    <property type="entry name" value="Metalloendopeptidase"/>
    <property type="match status" value="1"/>
</dbReference>
<keyword evidence="12 17" id="KW-1015">Disulfide bond</keyword>
<evidence type="ECO:0000313" key="26">
    <source>
        <dbReference type="EMBL" id="CEK85455.1"/>
    </source>
</evidence>
<evidence type="ECO:0000259" key="21">
    <source>
        <dbReference type="PROSITE" id="PS50026"/>
    </source>
</evidence>
<feature type="domain" description="Peptidase M12A" evidence="22">
    <location>
        <begin position="249"/>
        <end position="450"/>
    </location>
</feature>
<comment type="caution">
    <text evidence="16">Lacks conserved residue(s) required for the propagation of feature annotation.</text>
</comment>
<dbReference type="InterPro" id="IPR034036">
    <property type="entry name" value="ZnMP_TLD/BMP1"/>
</dbReference>
<feature type="disulfide bond" evidence="17">
    <location>
        <begin position="312"/>
        <end position="334"/>
    </location>
</feature>
<dbReference type="FunFam" id="3.40.390.10:FF:000004">
    <property type="entry name" value="Metalloendopeptidase"/>
    <property type="match status" value="1"/>
</dbReference>
<dbReference type="Gene3D" id="2.60.120.290">
    <property type="entry name" value="Spermadhesin, CUB domain"/>
    <property type="match status" value="5"/>
</dbReference>
<keyword evidence="8 17" id="KW-0378">Hydrolase</keyword>
<dbReference type="FunFam" id="2.60.120.290:FF:000005">
    <property type="entry name" value="Procollagen C-endopeptidase enhancer 1"/>
    <property type="match status" value="1"/>
</dbReference>
<dbReference type="PANTHER" id="PTHR24251:SF43">
    <property type="entry name" value="TOLLOID-LIKE PROTEIN 2"/>
    <property type="match status" value="1"/>
</dbReference>
<keyword evidence="5 15" id="KW-0479">Metal-binding</keyword>
<dbReference type="PROSITE" id="PS01180">
    <property type="entry name" value="CUB"/>
    <property type="match status" value="5"/>
</dbReference>
<feature type="domain" description="CUB" evidence="20">
    <location>
        <begin position="986"/>
        <end position="1102"/>
    </location>
</feature>
<evidence type="ECO:0000256" key="7">
    <source>
        <dbReference type="ARBA" id="ARBA00022737"/>
    </source>
</evidence>
<dbReference type="SUPFAM" id="SSF49854">
    <property type="entry name" value="Spermadhesin, CUB domain"/>
    <property type="match status" value="5"/>
</dbReference>
<dbReference type="PANTHER" id="PTHR24251">
    <property type="entry name" value="OVOCHYMASE-RELATED"/>
    <property type="match status" value="1"/>
</dbReference>
<dbReference type="InterPro" id="IPR035914">
    <property type="entry name" value="Sperma_CUB_dom_sf"/>
</dbReference>
<evidence type="ECO:0000256" key="10">
    <source>
        <dbReference type="ARBA" id="ARBA00023049"/>
    </source>
</evidence>
<dbReference type="InterPro" id="IPR001506">
    <property type="entry name" value="Peptidase_M12A"/>
</dbReference>
<evidence type="ECO:0000256" key="19">
    <source>
        <dbReference type="SAM" id="Coils"/>
    </source>
</evidence>
<dbReference type="PROSITE" id="PS01187">
    <property type="entry name" value="EGF_CA"/>
    <property type="match status" value="2"/>
</dbReference>
<evidence type="ECO:0000256" key="8">
    <source>
        <dbReference type="ARBA" id="ARBA00022801"/>
    </source>
</evidence>
<keyword evidence="3 16" id="KW-0245">EGF-like domain</keyword>
<evidence type="ECO:0000256" key="5">
    <source>
        <dbReference type="ARBA" id="ARBA00022723"/>
    </source>
</evidence>
<keyword evidence="6" id="KW-0732">Signal</keyword>
<dbReference type="PIRSF" id="PIRSF001199">
    <property type="entry name" value="BMP_1/tolloid-like"/>
    <property type="match status" value="1"/>
</dbReference>
<dbReference type="CDD" id="cd00041">
    <property type="entry name" value="CUB"/>
    <property type="match status" value="5"/>
</dbReference>
<dbReference type="Pfam" id="PF01400">
    <property type="entry name" value="Astacin"/>
    <property type="match status" value="1"/>
</dbReference>
<dbReference type="PRINTS" id="PR00480">
    <property type="entry name" value="ASTACIN"/>
</dbReference>
<dbReference type="InterPro" id="IPR015446">
    <property type="entry name" value="BMP_1/tolloid-like"/>
</dbReference>
<gene>
    <name evidence="24" type="primary">ORF148330</name>
    <name evidence="23" type="synonym">ORF148320</name>
    <name evidence="25" type="synonym">ORF148340</name>
    <name evidence="26" type="synonym">ORF148350</name>
</gene>
<feature type="disulfide bond" evidence="17">
    <location>
        <begin position="314"/>
        <end position="315"/>
    </location>
</feature>
<dbReference type="GO" id="GO:0008270">
    <property type="term" value="F:zinc ion binding"/>
    <property type="evidence" value="ECO:0007669"/>
    <property type="project" value="UniProtKB-UniRule"/>
</dbReference>
<keyword evidence="13" id="KW-0325">Glycoprotein</keyword>
<evidence type="ECO:0000256" key="16">
    <source>
        <dbReference type="PROSITE-ProRule" id="PRU00076"/>
    </source>
</evidence>
<comment type="cofactor">
    <cofactor evidence="17 18">
        <name>Zn(2+)</name>
        <dbReference type="ChEBI" id="CHEBI:29105"/>
    </cofactor>
    <text evidence="17 18">Binds 1 zinc ion per subunit.</text>
</comment>
<keyword evidence="11" id="KW-0865">Zymogen</keyword>
<keyword evidence="2" id="KW-0964">Secreted</keyword>
<dbReference type="PROSITE" id="PS51864">
    <property type="entry name" value="ASTACIN"/>
    <property type="match status" value="1"/>
</dbReference>
<evidence type="ECO:0000256" key="4">
    <source>
        <dbReference type="ARBA" id="ARBA00022670"/>
    </source>
</evidence>
<dbReference type="Pfam" id="PF00431">
    <property type="entry name" value="CUB"/>
    <property type="match status" value="5"/>
</dbReference>
<dbReference type="InterPro" id="IPR000742">
    <property type="entry name" value="EGF"/>
</dbReference>
<dbReference type="SMART" id="SM00042">
    <property type="entry name" value="CUB"/>
    <property type="match status" value="5"/>
</dbReference>
<dbReference type="InterPro" id="IPR000152">
    <property type="entry name" value="EGF-type_Asp/Asn_hydroxyl_site"/>
</dbReference>
<dbReference type="Gene3D" id="3.40.390.10">
    <property type="entry name" value="Collagenase (Catalytic Domain)"/>
    <property type="match status" value="1"/>
</dbReference>
<name>A0A0B7AXH0_9EUPU</name>
<dbReference type="GO" id="GO:0005509">
    <property type="term" value="F:calcium ion binding"/>
    <property type="evidence" value="ECO:0007669"/>
    <property type="project" value="InterPro"/>
</dbReference>
<dbReference type="CDD" id="cd04281">
    <property type="entry name" value="ZnMc_BMP1_TLD"/>
    <property type="match status" value="1"/>
</dbReference>
<dbReference type="PROSITE" id="PS50026">
    <property type="entry name" value="EGF_3"/>
    <property type="match status" value="1"/>
</dbReference>
<dbReference type="EMBL" id="HACG01038588">
    <property type="protein sequence ID" value="CEK85453.1"/>
    <property type="molecule type" value="Transcribed_RNA"/>
</dbReference>
<dbReference type="FunFam" id="2.10.25.10:FF:000240">
    <property type="entry name" value="Vitamin K-dependent protein S"/>
    <property type="match status" value="1"/>
</dbReference>
<protein>
    <recommendedName>
        <fullName evidence="18">Metalloendopeptidase</fullName>
        <ecNumber evidence="18">3.4.24.-</ecNumber>
    </recommendedName>
</protein>
<evidence type="ECO:0000256" key="18">
    <source>
        <dbReference type="RuleBase" id="RU361183"/>
    </source>
</evidence>
<evidence type="ECO:0000256" key="2">
    <source>
        <dbReference type="ARBA" id="ARBA00022525"/>
    </source>
</evidence>
<evidence type="ECO:0000256" key="1">
    <source>
        <dbReference type="ARBA" id="ARBA00004613"/>
    </source>
</evidence>
<feature type="binding site" evidence="15 17">
    <location>
        <position position="352"/>
    </location>
    <ligand>
        <name>Zn(2+)</name>
        <dbReference type="ChEBI" id="CHEBI:29105"/>
        <note>catalytic</note>
    </ligand>
</feature>
<evidence type="ECO:0000256" key="3">
    <source>
        <dbReference type="ARBA" id="ARBA00022536"/>
    </source>
</evidence>
<keyword evidence="7" id="KW-0677">Repeat</keyword>
<evidence type="ECO:0000313" key="25">
    <source>
        <dbReference type="EMBL" id="CEK85454.1"/>
    </source>
</evidence>
<evidence type="ECO:0000256" key="15">
    <source>
        <dbReference type="PIRSR" id="PIRSR001199-2"/>
    </source>
</evidence>
<dbReference type="SMART" id="SM00181">
    <property type="entry name" value="EGF"/>
    <property type="match status" value="2"/>
</dbReference>
<feature type="binding site" evidence="15 17">
    <location>
        <position position="346"/>
    </location>
    <ligand>
        <name>Zn(2+)</name>
        <dbReference type="ChEBI" id="CHEBI:29105"/>
        <note>catalytic</note>
    </ligand>
</feature>
<dbReference type="InterPro" id="IPR001881">
    <property type="entry name" value="EGF-like_Ca-bd_dom"/>
</dbReference>
<dbReference type="InterPro" id="IPR006026">
    <property type="entry name" value="Peptidase_Metallo"/>
</dbReference>
<evidence type="ECO:0000256" key="11">
    <source>
        <dbReference type="ARBA" id="ARBA00023145"/>
    </source>
</evidence>
<feature type="domain" description="CUB" evidence="20">
    <location>
        <begin position="452"/>
        <end position="560"/>
    </location>
</feature>